<dbReference type="InterPro" id="IPR006076">
    <property type="entry name" value="FAD-dep_OxRdtase"/>
</dbReference>
<keyword evidence="1" id="KW-0560">Oxidoreductase</keyword>
<keyword evidence="5" id="KW-1185">Reference proteome</keyword>
<proteinExistence type="predicted"/>
<protein>
    <recommendedName>
        <fullName evidence="3">FAD dependent oxidoreductase domain-containing protein</fullName>
    </recommendedName>
</protein>
<comment type="caution">
    <text evidence="4">The sequence shown here is derived from an EMBL/GenBank/DDBJ whole genome shotgun (WGS) entry which is preliminary data.</text>
</comment>
<dbReference type="Proteomes" id="UP000180280">
    <property type="component" value="Unassembled WGS sequence"/>
</dbReference>
<dbReference type="PANTHER" id="PTHR42923:SF17">
    <property type="entry name" value="AMINE OXIDASE DOMAIN-CONTAINING PROTEIN"/>
    <property type="match status" value="1"/>
</dbReference>
<evidence type="ECO:0000256" key="2">
    <source>
        <dbReference type="SAM" id="Phobius"/>
    </source>
</evidence>
<name>A0ABX3CGN4_9NEIS</name>
<dbReference type="SUPFAM" id="SSF51905">
    <property type="entry name" value="FAD/NAD(P)-binding domain"/>
    <property type="match status" value="1"/>
</dbReference>
<evidence type="ECO:0000256" key="1">
    <source>
        <dbReference type="ARBA" id="ARBA00023002"/>
    </source>
</evidence>
<evidence type="ECO:0000313" key="5">
    <source>
        <dbReference type="Proteomes" id="UP000180280"/>
    </source>
</evidence>
<feature type="domain" description="FAD dependent oxidoreductase" evidence="3">
    <location>
        <begin position="8"/>
        <end position="51"/>
    </location>
</feature>
<dbReference type="InterPro" id="IPR050464">
    <property type="entry name" value="Zeta_carotene_desat/Oxidored"/>
</dbReference>
<dbReference type="Pfam" id="PF07103">
    <property type="entry name" value="DUF1365"/>
    <property type="match status" value="1"/>
</dbReference>
<dbReference type="PANTHER" id="PTHR42923">
    <property type="entry name" value="PROTOPORPHYRINOGEN OXIDASE"/>
    <property type="match status" value="1"/>
</dbReference>
<feature type="transmembrane region" description="Helical" evidence="2">
    <location>
        <begin position="9"/>
        <end position="26"/>
    </location>
</feature>
<evidence type="ECO:0000313" key="4">
    <source>
        <dbReference type="EMBL" id="OHX21336.1"/>
    </source>
</evidence>
<keyword evidence="2" id="KW-0812">Transmembrane</keyword>
<dbReference type="Gene3D" id="3.50.50.60">
    <property type="entry name" value="FAD/NAD(P)-binding domain"/>
    <property type="match status" value="1"/>
</dbReference>
<evidence type="ECO:0000259" key="3">
    <source>
        <dbReference type="Pfam" id="PF01266"/>
    </source>
</evidence>
<keyword evidence="2" id="KW-1133">Transmembrane helix</keyword>
<reference evidence="4 5" key="1">
    <citation type="submission" date="2016-09" db="EMBL/GenBank/DDBJ databases">
        <title>Chromobacterium muskegensis sp. nov., an insecticidal bacterium isolated from Sphagnum bogs.</title>
        <authorList>
            <person name="Sparks M.E."/>
            <person name="Blackburn M.B."/>
            <person name="Gundersen-Rindal D.E."/>
            <person name="Mitchell A."/>
            <person name="Farrar R."/>
            <person name="Kuhar D."/>
        </authorList>
    </citation>
    <scope>NUCLEOTIDE SEQUENCE [LARGE SCALE GENOMIC DNA]</scope>
    <source>
        <strain evidence="4 5">14B-1</strain>
    </source>
</reference>
<keyword evidence="2" id="KW-0472">Membrane</keyword>
<gene>
    <name evidence="4" type="ORF">BI344_02035</name>
</gene>
<dbReference type="EMBL" id="MKCT01000001">
    <property type="protein sequence ID" value="OHX21336.1"/>
    <property type="molecule type" value="Genomic_DNA"/>
</dbReference>
<sequence>MNHSKRQRIAVIGSGISGLGAAYFLGRRHQLTLFESADYLGGHTHSVDMAAHGRQFAVDTGLLVYNDHTYPNLIALFAQRGKLRAVLAEVNNTLGEHHCHLLSRPGGETIASGCELACRKLLHLSPFCQVEGHYRFRFAEDGARARIDYHDDAGALLDTVIGGRLIPFSPTALRRPHPLAGRAAVAEESAVFPQAIAACRAS</sequence>
<dbReference type="Pfam" id="PF01266">
    <property type="entry name" value="DAO"/>
    <property type="match status" value="1"/>
</dbReference>
<dbReference type="InterPro" id="IPR036188">
    <property type="entry name" value="FAD/NAD-bd_sf"/>
</dbReference>
<accession>A0ABX3CGN4</accession>
<organism evidence="4 5">
    <name type="scientific">Chromobacterium sphagni</name>
    <dbReference type="NCBI Taxonomy" id="1903179"/>
    <lineage>
        <taxon>Bacteria</taxon>
        <taxon>Pseudomonadati</taxon>
        <taxon>Pseudomonadota</taxon>
        <taxon>Betaproteobacteria</taxon>
        <taxon>Neisseriales</taxon>
        <taxon>Chromobacteriaceae</taxon>
        <taxon>Chromobacterium</taxon>
    </lineage>
</organism>
<dbReference type="InterPro" id="IPR010775">
    <property type="entry name" value="DUF1365"/>
</dbReference>